<protein>
    <submittedName>
        <fullName evidence="2">SRPBCC family protein</fullName>
    </submittedName>
</protein>
<sequence>MRLSDTPTVEVVERLACSPEQAWALVTDIELPTRADGELQRVEWLDGAIGVAVGARFRGYNANPHMGEWQTESEIVEVEDGRRWVWCVGSVETPLAVWGFEVEPGRDGTVVRQWAKVGTGRSPLTEFIEQHPDKEGAIVAHRMSVWRDGMAANLAMLADLAASRVRPPMTPARSRPSRGADARPGRL</sequence>
<dbReference type="InterPro" id="IPR019587">
    <property type="entry name" value="Polyketide_cyclase/dehydratase"/>
</dbReference>
<comment type="caution">
    <text evidence="2">The sequence shown here is derived from an EMBL/GenBank/DDBJ whole genome shotgun (WGS) entry which is preliminary data.</text>
</comment>
<gene>
    <name evidence="2" type="ORF">ABEU20_002538</name>
</gene>
<feature type="compositionally biased region" description="Basic and acidic residues" evidence="1">
    <location>
        <begin position="178"/>
        <end position="187"/>
    </location>
</feature>
<dbReference type="Pfam" id="PF10604">
    <property type="entry name" value="Polyketide_cyc2"/>
    <property type="match status" value="1"/>
</dbReference>
<keyword evidence="3" id="KW-1185">Reference proteome</keyword>
<dbReference type="EMBL" id="JBDLNV010000003">
    <property type="protein sequence ID" value="MFM1723964.1"/>
    <property type="molecule type" value="Genomic_DNA"/>
</dbReference>
<dbReference type="CDD" id="cd07812">
    <property type="entry name" value="SRPBCC"/>
    <property type="match status" value="1"/>
</dbReference>
<evidence type="ECO:0000313" key="2">
    <source>
        <dbReference type="EMBL" id="MFM1723964.1"/>
    </source>
</evidence>
<dbReference type="Gene3D" id="3.30.530.20">
    <property type="match status" value="1"/>
</dbReference>
<evidence type="ECO:0000313" key="3">
    <source>
        <dbReference type="Proteomes" id="UP001629745"/>
    </source>
</evidence>
<reference evidence="2 3" key="1">
    <citation type="submission" date="2023-11" db="EMBL/GenBank/DDBJ databases">
        <authorList>
            <person name="Val-Calvo J."/>
            <person name="Scortti M."/>
            <person name="Vazquez-Boland J."/>
        </authorList>
    </citation>
    <scope>NUCLEOTIDE SEQUENCE [LARGE SCALE GENOMIC DNA]</scope>
    <source>
        <strain evidence="2 3">PAM 2766</strain>
    </source>
</reference>
<evidence type="ECO:0000256" key="1">
    <source>
        <dbReference type="SAM" id="MobiDB-lite"/>
    </source>
</evidence>
<organism evidence="2 3">
    <name type="scientific">Rhodococcus parequi</name>
    <dbReference type="NCBI Taxonomy" id="3137122"/>
    <lineage>
        <taxon>Bacteria</taxon>
        <taxon>Bacillati</taxon>
        <taxon>Actinomycetota</taxon>
        <taxon>Actinomycetes</taxon>
        <taxon>Mycobacteriales</taxon>
        <taxon>Nocardiaceae</taxon>
        <taxon>Rhodococcus</taxon>
    </lineage>
</organism>
<dbReference type="SUPFAM" id="SSF55961">
    <property type="entry name" value="Bet v1-like"/>
    <property type="match status" value="1"/>
</dbReference>
<accession>A0ABW9FFC1</accession>
<name>A0ABW9FFC1_9NOCA</name>
<proteinExistence type="predicted"/>
<dbReference type="Proteomes" id="UP001629745">
    <property type="component" value="Unassembled WGS sequence"/>
</dbReference>
<dbReference type="RefSeq" id="WP_420164503.1">
    <property type="nucleotide sequence ID" value="NZ_JBDLNV010000003.1"/>
</dbReference>
<feature type="region of interest" description="Disordered" evidence="1">
    <location>
        <begin position="166"/>
        <end position="187"/>
    </location>
</feature>
<dbReference type="InterPro" id="IPR023393">
    <property type="entry name" value="START-like_dom_sf"/>
</dbReference>